<comment type="cofactor">
    <cofactor evidence="1 11">
        <name>Mg(2+)</name>
        <dbReference type="ChEBI" id="CHEBI:18420"/>
    </cofactor>
</comment>
<keyword evidence="9 11" id="KW-1133">Transmembrane helix</keyword>
<evidence type="ECO:0000256" key="9">
    <source>
        <dbReference type="ARBA" id="ARBA00022989"/>
    </source>
</evidence>
<keyword evidence="11" id="KW-0460">Magnesium</keyword>
<evidence type="ECO:0000256" key="2">
    <source>
        <dbReference type="ARBA" id="ARBA00004141"/>
    </source>
</evidence>
<dbReference type="GO" id="GO:0008412">
    <property type="term" value="F:4-hydroxybenzoate polyprenyltransferase activity"/>
    <property type="evidence" value="ECO:0007669"/>
    <property type="project" value="UniProtKB-UniRule"/>
</dbReference>
<dbReference type="Proteomes" id="UP000463224">
    <property type="component" value="Unassembled WGS sequence"/>
</dbReference>
<evidence type="ECO:0000256" key="8">
    <source>
        <dbReference type="ARBA" id="ARBA00022692"/>
    </source>
</evidence>
<feature type="transmembrane region" description="Helical" evidence="11">
    <location>
        <begin position="122"/>
        <end position="142"/>
    </location>
</feature>
<feature type="transmembrane region" description="Helical" evidence="11">
    <location>
        <begin position="300"/>
        <end position="323"/>
    </location>
</feature>
<evidence type="ECO:0000256" key="6">
    <source>
        <dbReference type="ARBA" id="ARBA00022679"/>
    </source>
</evidence>
<dbReference type="InterPro" id="IPR006370">
    <property type="entry name" value="HB_polyprenyltransferase-like"/>
</dbReference>
<feature type="transmembrane region" description="Helical" evidence="11">
    <location>
        <begin position="253"/>
        <end position="279"/>
    </location>
</feature>
<comment type="similarity">
    <text evidence="3 11">Belongs to the UbiA prenyltransferase family.</text>
</comment>
<keyword evidence="6 11" id="KW-0808">Transferase</keyword>
<dbReference type="Gene3D" id="1.10.357.140">
    <property type="entry name" value="UbiA prenyltransferase"/>
    <property type="match status" value="1"/>
</dbReference>
<evidence type="ECO:0000313" key="14">
    <source>
        <dbReference type="Proteomes" id="UP000463224"/>
    </source>
</evidence>
<comment type="catalytic activity">
    <reaction evidence="11">
        <text>all-trans-octaprenyl diphosphate + 4-hydroxybenzoate = 4-hydroxy-3-(all-trans-octaprenyl)benzoate + diphosphate</text>
        <dbReference type="Rhea" id="RHEA:27782"/>
        <dbReference type="ChEBI" id="CHEBI:1617"/>
        <dbReference type="ChEBI" id="CHEBI:17879"/>
        <dbReference type="ChEBI" id="CHEBI:33019"/>
        <dbReference type="ChEBI" id="CHEBI:57711"/>
        <dbReference type="EC" id="2.5.1.39"/>
    </reaction>
</comment>
<dbReference type="InterPro" id="IPR030470">
    <property type="entry name" value="UbiA_prenylTrfase_CS"/>
</dbReference>
<feature type="transmembrane region" description="Helical" evidence="11">
    <location>
        <begin position="175"/>
        <end position="196"/>
    </location>
</feature>
<evidence type="ECO:0000256" key="1">
    <source>
        <dbReference type="ARBA" id="ARBA00001946"/>
    </source>
</evidence>
<comment type="subcellular location">
    <subcellularLocation>
        <location evidence="11">Cell inner membrane</location>
        <topology evidence="11">Multi-pass membrane protein</topology>
    </subcellularLocation>
    <subcellularLocation>
        <location evidence="2">Membrane</location>
        <topology evidence="2">Multi-pass membrane protein</topology>
    </subcellularLocation>
</comment>
<organism evidence="13 14">
    <name type="scientific">Nitratireductor arenosus</name>
    <dbReference type="NCBI Taxonomy" id="2682096"/>
    <lineage>
        <taxon>Bacteria</taxon>
        <taxon>Pseudomonadati</taxon>
        <taxon>Pseudomonadota</taxon>
        <taxon>Alphaproteobacteria</taxon>
        <taxon>Hyphomicrobiales</taxon>
        <taxon>Phyllobacteriaceae</taxon>
        <taxon>Nitratireductor</taxon>
    </lineage>
</organism>
<evidence type="ECO:0000256" key="10">
    <source>
        <dbReference type="ARBA" id="ARBA00023136"/>
    </source>
</evidence>
<dbReference type="RefSeq" id="WP_156713665.1">
    <property type="nucleotide sequence ID" value="NZ_WPHG01000003.1"/>
</dbReference>
<evidence type="ECO:0000256" key="11">
    <source>
        <dbReference type="HAMAP-Rule" id="MF_01635"/>
    </source>
</evidence>
<dbReference type="AlphaFoldDB" id="A0A844QHU8"/>
<keyword evidence="5 11" id="KW-0997">Cell inner membrane</keyword>
<evidence type="ECO:0000256" key="12">
    <source>
        <dbReference type="NCBIfam" id="TIGR01474"/>
    </source>
</evidence>
<dbReference type="UniPathway" id="UPA00232"/>
<keyword evidence="8 11" id="KW-0812">Transmembrane</keyword>
<comment type="pathway">
    <text evidence="11">Cofactor biosynthesis; ubiquinone biosynthesis.</text>
</comment>
<dbReference type="NCBIfam" id="TIGR01474">
    <property type="entry name" value="ubiA_proteo"/>
    <property type="match status" value="1"/>
</dbReference>
<dbReference type="PROSITE" id="PS00943">
    <property type="entry name" value="UBIA"/>
    <property type="match status" value="1"/>
</dbReference>
<keyword evidence="10 11" id="KW-0472">Membrane</keyword>
<dbReference type="Gene3D" id="1.20.120.1780">
    <property type="entry name" value="UbiA prenyltransferase"/>
    <property type="match status" value="1"/>
</dbReference>
<dbReference type="GO" id="GO:0005886">
    <property type="term" value="C:plasma membrane"/>
    <property type="evidence" value="ECO:0007669"/>
    <property type="project" value="UniProtKB-SubCell"/>
</dbReference>
<comment type="caution">
    <text evidence="13">The sequence shown here is derived from an EMBL/GenBank/DDBJ whole genome shotgun (WGS) entry which is preliminary data.</text>
</comment>
<dbReference type="InterPro" id="IPR039653">
    <property type="entry name" value="Prenyltransferase"/>
</dbReference>
<evidence type="ECO:0000256" key="4">
    <source>
        <dbReference type="ARBA" id="ARBA00022475"/>
    </source>
</evidence>
<dbReference type="CDD" id="cd13959">
    <property type="entry name" value="PT_UbiA_COQ2"/>
    <property type="match status" value="1"/>
</dbReference>
<keyword evidence="4 11" id="KW-1003">Cell membrane</keyword>
<feature type="transmembrane region" description="Helical" evidence="11">
    <location>
        <begin position="78"/>
        <end position="101"/>
    </location>
</feature>
<name>A0A844QHU8_9HYPH</name>
<dbReference type="GO" id="GO:0006744">
    <property type="term" value="P:ubiquinone biosynthetic process"/>
    <property type="evidence" value="ECO:0007669"/>
    <property type="project" value="UniProtKB-UniRule"/>
</dbReference>
<dbReference type="FunFam" id="1.10.357.140:FF:000003">
    <property type="entry name" value="4-hydroxybenzoate polyprenyltransferase, mitochondrial"/>
    <property type="match status" value="1"/>
</dbReference>
<dbReference type="EMBL" id="WPHG01000003">
    <property type="protein sequence ID" value="MVA98767.1"/>
    <property type="molecule type" value="Genomic_DNA"/>
</dbReference>
<feature type="transmembrane region" description="Helical" evidence="11">
    <location>
        <begin position="47"/>
        <end position="66"/>
    </location>
</feature>
<evidence type="ECO:0000256" key="5">
    <source>
        <dbReference type="ARBA" id="ARBA00022519"/>
    </source>
</evidence>
<protein>
    <recommendedName>
        <fullName evidence="11 12">4-hydroxybenzoate octaprenyltransferase</fullName>
        <ecNumber evidence="11 12">2.5.1.39</ecNumber>
    </recommendedName>
    <alternativeName>
        <fullName evidence="11">4-HB polyprenyltransferase</fullName>
    </alternativeName>
</protein>
<dbReference type="HAMAP" id="MF_01635">
    <property type="entry name" value="UbiA"/>
    <property type="match status" value="1"/>
</dbReference>
<dbReference type="EC" id="2.5.1.39" evidence="11 12"/>
<dbReference type="FunFam" id="1.20.120.1780:FF:000001">
    <property type="entry name" value="4-hydroxybenzoate octaprenyltransferase"/>
    <property type="match status" value="1"/>
</dbReference>
<evidence type="ECO:0000256" key="7">
    <source>
        <dbReference type="ARBA" id="ARBA00022688"/>
    </source>
</evidence>
<gene>
    <name evidence="11" type="primary">ubiA</name>
    <name evidence="13" type="ORF">GN330_16085</name>
</gene>
<evidence type="ECO:0000256" key="3">
    <source>
        <dbReference type="ARBA" id="ARBA00005985"/>
    </source>
</evidence>
<dbReference type="InterPro" id="IPR044878">
    <property type="entry name" value="UbiA_sf"/>
</dbReference>
<evidence type="ECO:0000313" key="13">
    <source>
        <dbReference type="EMBL" id="MVA98767.1"/>
    </source>
</evidence>
<dbReference type="PANTHER" id="PTHR11048:SF28">
    <property type="entry name" value="4-HYDROXYBENZOATE POLYPRENYLTRANSFERASE, MITOCHONDRIAL"/>
    <property type="match status" value="1"/>
</dbReference>
<comment type="function">
    <text evidence="11">Catalyzes the prenylation of para-hydroxybenzoate (PHB) with an all-trans polyprenyl group. Mediates the second step in the final reaction sequence of ubiquinone-8 (UQ-8) biosynthesis, which is the condensation of the polyisoprenoid side chain with PHB, generating the first membrane-bound Q intermediate 3-octaprenyl-4-hydroxybenzoate.</text>
</comment>
<sequence>MDKIQSVKQQGRVADAPSGHWAYRALPRAIWPYAQLARWDRPIGWKLLMWPCWWSAALAAAAYARPGDPILSLLPNPWHLALFLIGAIAMRGAGCTYNDLVDENIDAMVERTRSRPLPAGQVSRRQAWVFVVGQALVGLVVLLQFNPFTILLGIASLAIIAAYPFMKRVTDWPQFVLGLAFSWGALMGWSAMFGSLDTPALLLYAGSILWVIGYDTIYAHQDKEDDAIVGVRSTARLFGDHTKTWLSGLYGGALLLMAAACASAEAPLPALAGLVAAAVHMTRQIRVLDINDGAQCLRLFHSNAVVGWLIFAGFVGSGLWAALKPMV</sequence>
<proteinExistence type="inferred from homology"/>
<reference evidence="13 14" key="1">
    <citation type="submission" date="2019-12" db="EMBL/GenBank/DDBJ databases">
        <title>Nitratireductor arenosus sp. nov., Isolated from sea sand, Jeju island, South Korea.</title>
        <authorList>
            <person name="Kim W."/>
        </authorList>
    </citation>
    <scope>NUCLEOTIDE SEQUENCE [LARGE SCALE GENOMIC DNA]</scope>
    <source>
        <strain evidence="13 14">CAU 1489</strain>
    </source>
</reference>
<dbReference type="InterPro" id="IPR000537">
    <property type="entry name" value="UbiA_prenyltransferase"/>
</dbReference>
<accession>A0A844QHU8</accession>
<keyword evidence="7 11" id="KW-0831">Ubiquinone biosynthesis</keyword>
<dbReference type="Pfam" id="PF01040">
    <property type="entry name" value="UbiA"/>
    <property type="match status" value="1"/>
</dbReference>
<keyword evidence="14" id="KW-1185">Reference proteome</keyword>
<dbReference type="PANTHER" id="PTHR11048">
    <property type="entry name" value="PRENYLTRANSFERASES"/>
    <property type="match status" value="1"/>
</dbReference>